<organism evidence="3 5">
    <name type="scientific">Phytophthora cactorum</name>
    <dbReference type="NCBI Taxonomy" id="29920"/>
    <lineage>
        <taxon>Eukaryota</taxon>
        <taxon>Sar</taxon>
        <taxon>Stramenopiles</taxon>
        <taxon>Oomycota</taxon>
        <taxon>Peronosporomycetes</taxon>
        <taxon>Peronosporales</taxon>
        <taxon>Peronosporaceae</taxon>
        <taxon>Phytophthora</taxon>
    </lineage>
</organism>
<dbReference type="InterPro" id="IPR054722">
    <property type="entry name" value="PolX-like_BBD"/>
</dbReference>
<accession>A0A8T0Z285</accession>
<feature type="domain" description="Retrovirus-related Pol polyprotein from transposon TNT 1-94-like beta-barrel" evidence="2">
    <location>
        <begin position="447"/>
        <end position="529"/>
    </location>
</feature>
<protein>
    <recommendedName>
        <fullName evidence="2">Retrovirus-related Pol polyprotein from transposon TNT 1-94-like beta-barrel domain-containing protein</fullName>
    </recommendedName>
</protein>
<evidence type="ECO:0000256" key="1">
    <source>
        <dbReference type="SAM" id="MobiDB-lite"/>
    </source>
</evidence>
<dbReference type="AlphaFoldDB" id="A0A8T0Z285"/>
<dbReference type="Proteomes" id="UP000735874">
    <property type="component" value="Unassembled WGS sequence"/>
</dbReference>
<feature type="compositionally biased region" description="Acidic residues" evidence="1">
    <location>
        <begin position="87"/>
        <end position="96"/>
    </location>
</feature>
<feature type="region of interest" description="Disordered" evidence="1">
    <location>
        <begin position="349"/>
        <end position="415"/>
    </location>
</feature>
<name>A0A8T0Z285_9STRA</name>
<feature type="compositionally biased region" description="Basic and acidic residues" evidence="1">
    <location>
        <begin position="394"/>
        <end position="415"/>
    </location>
</feature>
<evidence type="ECO:0000259" key="2">
    <source>
        <dbReference type="Pfam" id="PF22936"/>
    </source>
</evidence>
<sequence>MSPSQASTDDFPRLTGSRNFDVWKTRVTTSLDGKHLLGFVTKKDYNGVSEDEEDEDSSGSSKMSDVEASPKPATAAGYDSQAVDYEPSSDDDDPASEEGAKSGPATKPPTPIRPFTQRKSRRRVENEKPVPPSSRRLRRMEAQTKAFLMKTVDDTHIRLVKNLTSAYAIFQAICKKYEGAAFDGDPYFIQHFLMETKYEEGSDVNEFFLVLEDAMRAASKATESVLTDGQKSLYLLHSIPASWKDDLRNWKGNWKYIPYDELKMSIEDKVRKMEAQTRYSLAKGTPESRHTKDERALVAPSHSTPRSVSNDEVCCCCQKPRHTIRQCRGLQKDLRDGTVKAGTVLPANFEFRGGNSHRSHSYEQRGNNSGRGRGSWHKGGRGRNNGGRGGNHRGNNDKGRQQSRRDEGGYDQSRREEARIAVATVIKPAPSAISLTAQATSTFDSSWTVDSGCTSHVTQHAEWFISKTPATGNITVGGKSEIPIEGTGDVILQVTDSKGGKRQLTLRDVLYAPQLHYNHLSVAAAVEHDFRFTFQRTACAVQTYQRFNVKAKKSANAKLYQFTALPVQQQEVHLATSGTD</sequence>
<feature type="compositionally biased region" description="Polar residues" evidence="1">
    <location>
        <begin position="301"/>
        <end position="310"/>
    </location>
</feature>
<feature type="compositionally biased region" description="Basic and acidic residues" evidence="1">
    <location>
        <begin position="286"/>
        <end position="296"/>
    </location>
</feature>
<comment type="caution">
    <text evidence="3">The sequence shown here is derived from an EMBL/GenBank/DDBJ whole genome shotgun (WGS) entry which is preliminary data.</text>
</comment>
<dbReference type="EMBL" id="RCMG01000339">
    <property type="protein sequence ID" value="KAG2856302.1"/>
    <property type="molecule type" value="Genomic_DNA"/>
</dbReference>
<dbReference type="PANTHER" id="PTHR47592:SF27">
    <property type="entry name" value="OS08G0421700 PROTEIN"/>
    <property type="match status" value="1"/>
</dbReference>
<evidence type="ECO:0000313" key="3">
    <source>
        <dbReference type="EMBL" id="KAG2856302.1"/>
    </source>
</evidence>
<dbReference type="Proteomes" id="UP000697107">
    <property type="component" value="Unassembled WGS sequence"/>
</dbReference>
<proteinExistence type="predicted"/>
<dbReference type="VEuPathDB" id="FungiDB:PC110_g23599"/>
<feature type="region of interest" description="Disordered" evidence="1">
    <location>
        <begin position="1"/>
        <end position="139"/>
    </location>
</feature>
<dbReference type="VEuPathDB" id="FungiDB:PC110_g14745"/>
<dbReference type="Pfam" id="PF14223">
    <property type="entry name" value="Retrotran_gag_2"/>
    <property type="match status" value="1"/>
</dbReference>
<dbReference type="PANTHER" id="PTHR47592">
    <property type="entry name" value="PBF68 PROTEIN"/>
    <property type="match status" value="1"/>
</dbReference>
<feature type="region of interest" description="Disordered" evidence="1">
    <location>
        <begin position="277"/>
        <end position="310"/>
    </location>
</feature>
<dbReference type="EMBL" id="RCML01000321">
    <property type="protein sequence ID" value="KAG2980913.1"/>
    <property type="molecule type" value="Genomic_DNA"/>
</dbReference>
<evidence type="ECO:0000313" key="5">
    <source>
        <dbReference type="Proteomes" id="UP000735874"/>
    </source>
</evidence>
<dbReference type="Pfam" id="PF22936">
    <property type="entry name" value="Pol_BBD"/>
    <property type="match status" value="1"/>
</dbReference>
<reference evidence="3" key="1">
    <citation type="submission" date="2018-10" db="EMBL/GenBank/DDBJ databases">
        <title>Effector identification in a new, highly contiguous assembly of the strawberry crown rot pathogen Phytophthora cactorum.</title>
        <authorList>
            <person name="Armitage A.D."/>
            <person name="Nellist C.F."/>
            <person name="Bates H."/>
            <person name="Vickerstaff R.J."/>
            <person name="Harrison R.J."/>
        </authorList>
    </citation>
    <scope>NUCLEOTIDE SEQUENCE</scope>
    <source>
        <strain evidence="3">15-7</strain>
        <strain evidence="4">P415</strain>
    </source>
</reference>
<gene>
    <name evidence="3" type="ORF">PC113_g11695</name>
    <name evidence="4" type="ORF">PC118_g10885</name>
</gene>
<evidence type="ECO:0000313" key="4">
    <source>
        <dbReference type="EMBL" id="KAG2980913.1"/>
    </source>
</evidence>